<keyword evidence="2" id="KW-1185">Reference proteome</keyword>
<sequence length="134" mass="14830">MIELPSALEGKSFNLYDLEQKLKPIGYSIGGNWDYDHGSFDYKMNNEDGYQFLRLPFTAINGQLDSPGVIVKFGSPLVLAHIFEGGIDELASPGNIGGAFNQFAEPKDADADVKEKYLITGKRILEETEKILNV</sequence>
<gene>
    <name evidence="1" type="ORF">A8F95_16845</name>
</gene>
<reference evidence="2" key="1">
    <citation type="submission" date="2016-05" db="EMBL/GenBank/DDBJ databases">
        <authorList>
            <person name="Liu B."/>
            <person name="Wang J."/>
            <person name="Zhu Y."/>
            <person name="Liu G."/>
            <person name="Chen Q."/>
            <person name="Chen Z."/>
            <person name="Lan J."/>
            <person name="Che J."/>
            <person name="Ge C."/>
            <person name="Shi H."/>
            <person name="Pan Z."/>
            <person name="Liu X."/>
        </authorList>
    </citation>
    <scope>NUCLEOTIDE SEQUENCE [LARGE SCALE GENOMIC DNA]</scope>
    <source>
        <strain evidence="2">FJAT-27215</strain>
    </source>
</reference>
<name>A0A1B9AC47_9BACI</name>
<protein>
    <recommendedName>
        <fullName evidence="3">YugN-like family protein</fullName>
    </recommendedName>
</protein>
<dbReference type="Pfam" id="PF08868">
    <property type="entry name" value="YugN"/>
    <property type="match status" value="1"/>
</dbReference>
<evidence type="ECO:0000313" key="1">
    <source>
        <dbReference type="EMBL" id="OCA81416.1"/>
    </source>
</evidence>
<proteinExistence type="predicted"/>
<evidence type="ECO:0000313" key="2">
    <source>
        <dbReference type="Proteomes" id="UP000092578"/>
    </source>
</evidence>
<dbReference type="InterPro" id="IPR036491">
    <property type="entry name" value="YugN-like_sf"/>
</dbReference>
<dbReference type="Gene3D" id="3.30.310.100">
    <property type="entry name" value="YugN-like"/>
    <property type="match status" value="1"/>
</dbReference>
<dbReference type="SUPFAM" id="SSF160755">
    <property type="entry name" value="YugN-like"/>
    <property type="match status" value="1"/>
</dbReference>
<dbReference type="EMBL" id="MAYT01000031">
    <property type="protein sequence ID" value="OCA81416.1"/>
    <property type="molecule type" value="Genomic_DNA"/>
</dbReference>
<evidence type="ECO:0008006" key="3">
    <source>
        <dbReference type="Google" id="ProtNLM"/>
    </source>
</evidence>
<dbReference type="AlphaFoldDB" id="A0A1B9AC47"/>
<accession>A0A1B9AC47</accession>
<organism evidence="1 2">
    <name type="scientific">Pseudobacillus wudalianchiensis</name>
    <dbReference type="NCBI Taxonomy" id="1743143"/>
    <lineage>
        <taxon>Bacteria</taxon>
        <taxon>Bacillati</taxon>
        <taxon>Bacillota</taxon>
        <taxon>Bacilli</taxon>
        <taxon>Bacillales</taxon>
        <taxon>Bacillaceae</taxon>
        <taxon>Pseudobacillus</taxon>
    </lineage>
</organism>
<comment type="caution">
    <text evidence="1">The sequence shown here is derived from an EMBL/GenBank/DDBJ whole genome shotgun (WGS) entry which is preliminary data.</text>
</comment>
<dbReference type="InterPro" id="IPR014967">
    <property type="entry name" value="Uncharacterised_YugN-like"/>
</dbReference>
<dbReference type="RefSeq" id="WP_065412232.1">
    <property type="nucleotide sequence ID" value="NZ_MAYT01000031.1"/>
</dbReference>
<dbReference type="Proteomes" id="UP000092578">
    <property type="component" value="Unassembled WGS sequence"/>
</dbReference>